<dbReference type="GO" id="GO:0005886">
    <property type="term" value="C:plasma membrane"/>
    <property type="evidence" value="ECO:0007669"/>
    <property type="project" value="UniProtKB-SubCell"/>
</dbReference>
<reference evidence="6 7" key="1">
    <citation type="submission" date="2017-05" db="EMBL/GenBank/DDBJ databases">
        <title>Genome Analysis of Maritalea myrionectae HL2708#5.</title>
        <authorList>
            <consortium name="Cotde Inc.-PKNU"/>
            <person name="Jang D."/>
            <person name="Oh H.-M."/>
        </authorList>
    </citation>
    <scope>NUCLEOTIDE SEQUENCE [LARGE SCALE GENOMIC DNA]</scope>
    <source>
        <strain evidence="6 7">HL2708#5</strain>
    </source>
</reference>
<feature type="transmembrane region" description="Helical" evidence="5">
    <location>
        <begin position="92"/>
        <end position="109"/>
    </location>
</feature>
<feature type="transmembrane region" description="Helical" evidence="5">
    <location>
        <begin position="34"/>
        <end position="52"/>
    </location>
</feature>
<keyword evidence="1 5" id="KW-1003">Cell membrane</keyword>
<dbReference type="PANTHER" id="PTHR36116:SF1">
    <property type="entry name" value="UPF0060 MEMBRANE PROTEIN YNFA"/>
    <property type="match status" value="1"/>
</dbReference>
<keyword evidence="3 5" id="KW-1133">Transmembrane helix</keyword>
<dbReference type="InterPro" id="IPR003844">
    <property type="entry name" value="UPF0060"/>
</dbReference>
<dbReference type="KEGG" id="mmyr:MXMO3_01956"/>
<dbReference type="EMBL" id="CP021330">
    <property type="protein sequence ID" value="AVX04480.1"/>
    <property type="molecule type" value="Genomic_DNA"/>
</dbReference>
<dbReference type="SUPFAM" id="SSF103481">
    <property type="entry name" value="Multidrug resistance efflux transporter EmrE"/>
    <property type="match status" value="1"/>
</dbReference>
<dbReference type="HAMAP" id="MF_00010">
    <property type="entry name" value="UPF0060"/>
    <property type="match status" value="1"/>
</dbReference>
<evidence type="ECO:0000256" key="1">
    <source>
        <dbReference type="ARBA" id="ARBA00022475"/>
    </source>
</evidence>
<dbReference type="InterPro" id="IPR037185">
    <property type="entry name" value="EmrE-like"/>
</dbReference>
<keyword evidence="2 5" id="KW-0812">Transmembrane</keyword>
<evidence type="ECO:0000256" key="3">
    <source>
        <dbReference type="ARBA" id="ARBA00022989"/>
    </source>
</evidence>
<dbReference type="PANTHER" id="PTHR36116">
    <property type="entry name" value="UPF0060 MEMBRANE PROTEIN YNFA"/>
    <property type="match status" value="1"/>
</dbReference>
<proteinExistence type="inferred from homology"/>
<keyword evidence="4 5" id="KW-0472">Membrane</keyword>
<dbReference type="AlphaFoldDB" id="A0A2R4MEP6"/>
<dbReference type="Proteomes" id="UP000258927">
    <property type="component" value="Chromosome"/>
</dbReference>
<sequence>MNQFVVTAAIYAAAALAKIAGCFAFWAWLRMGKSIWWTAPGIVALIAFAYLLTLAPSDHAGRAYAAYGGIYIAASLLWLWGAEGQIPDRWDLIGAGLAVLAAMIILFAPRGSVQ</sequence>
<evidence type="ECO:0000313" key="7">
    <source>
        <dbReference type="Proteomes" id="UP000258927"/>
    </source>
</evidence>
<protein>
    <submittedName>
        <fullName evidence="6">UPF0060 membrane protein</fullName>
    </submittedName>
</protein>
<gene>
    <name evidence="6" type="ORF">MXMO3_01956</name>
</gene>
<feature type="transmembrane region" description="Helical" evidence="5">
    <location>
        <begin position="64"/>
        <end position="80"/>
    </location>
</feature>
<dbReference type="RefSeq" id="WP_117395745.1">
    <property type="nucleotide sequence ID" value="NZ_CP021330.1"/>
</dbReference>
<evidence type="ECO:0000256" key="2">
    <source>
        <dbReference type="ARBA" id="ARBA00022692"/>
    </source>
</evidence>
<dbReference type="Pfam" id="PF02694">
    <property type="entry name" value="UPF0060"/>
    <property type="match status" value="1"/>
</dbReference>
<comment type="similarity">
    <text evidence="5">Belongs to the UPF0060 family.</text>
</comment>
<accession>A0A2R4MEP6</accession>
<comment type="subcellular location">
    <subcellularLocation>
        <location evidence="5">Cell membrane</location>
        <topology evidence="5">Multi-pass membrane protein</topology>
    </subcellularLocation>
</comment>
<evidence type="ECO:0000256" key="5">
    <source>
        <dbReference type="HAMAP-Rule" id="MF_00010"/>
    </source>
</evidence>
<dbReference type="STRING" id="1122213.GCA_000423365_02256"/>
<organism evidence="6 7">
    <name type="scientific">Maritalea myrionectae</name>
    <dbReference type="NCBI Taxonomy" id="454601"/>
    <lineage>
        <taxon>Bacteria</taxon>
        <taxon>Pseudomonadati</taxon>
        <taxon>Pseudomonadota</taxon>
        <taxon>Alphaproteobacteria</taxon>
        <taxon>Hyphomicrobiales</taxon>
        <taxon>Devosiaceae</taxon>
        <taxon>Maritalea</taxon>
    </lineage>
</organism>
<evidence type="ECO:0000313" key="6">
    <source>
        <dbReference type="EMBL" id="AVX04480.1"/>
    </source>
</evidence>
<name>A0A2R4MEP6_9HYPH</name>
<evidence type="ECO:0000256" key="4">
    <source>
        <dbReference type="ARBA" id="ARBA00023136"/>
    </source>
</evidence>
<dbReference type="NCBIfam" id="NF002586">
    <property type="entry name" value="PRK02237.1"/>
    <property type="match status" value="1"/>
</dbReference>
<keyword evidence="7" id="KW-1185">Reference proteome</keyword>